<feature type="transmembrane region" description="Helical" evidence="7">
    <location>
        <begin position="175"/>
        <end position="195"/>
    </location>
</feature>
<keyword evidence="5 7" id="KW-1133">Transmembrane helix</keyword>
<dbReference type="OrthoDB" id="6844941at2"/>
<keyword evidence="4 7" id="KW-0812">Transmembrane</keyword>
<feature type="transmembrane region" description="Helical" evidence="7">
    <location>
        <begin position="228"/>
        <end position="246"/>
    </location>
</feature>
<evidence type="ECO:0000313" key="8">
    <source>
        <dbReference type="EMBL" id="PJZ02947.1"/>
    </source>
</evidence>
<dbReference type="EMBL" id="PIQI01000029">
    <property type="protein sequence ID" value="PJZ02947.1"/>
    <property type="molecule type" value="Genomic_DNA"/>
</dbReference>
<protein>
    <submittedName>
        <fullName evidence="8">ABC transporter permease</fullName>
    </submittedName>
</protein>
<feature type="transmembrane region" description="Helical" evidence="7">
    <location>
        <begin position="27"/>
        <end position="44"/>
    </location>
</feature>
<keyword evidence="9" id="KW-1185">Reference proteome</keyword>
<keyword evidence="3" id="KW-1003">Cell membrane</keyword>
<evidence type="ECO:0000256" key="7">
    <source>
        <dbReference type="SAM" id="Phobius"/>
    </source>
</evidence>
<keyword evidence="6 7" id="KW-0472">Membrane</keyword>
<dbReference type="Pfam" id="PF02653">
    <property type="entry name" value="BPD_transp_2"/>
    <property type="match status" value="1"/>
</dbReference>
<evidence type="ECO:0000256" key="6">
    <source>
        <dbReference type="ARBA" id="ARBA00023136"/>
    </source>
</evidence>
<organism evidence="8 9">
    <name type="scientific">Pantoea rodasii</name>
    <dbReference type="NCBI Taxonomy" id="1076549"/>
    <lineage>
        <taxon>Bacteria</taxon>
        <taxon>Pseudomonadati</taxon>
        <taxon>Pseudomonadota</taxon>
        <taxon>Gammaproteobacteria</taxon>
        <taxon>Enterobacterales</taxon>
        <taxon>Erwiniaceae</taxon>
        <taxon>Pantoea</taxon>
    </lineage>
</organism>
<evidence type="ECO:0000256" key="3">
    <source>
        <dbReference type="ARBA" id="ARBA00022475"/>
    </source>
</evidence>
<comment type="caution">
    <text evidence="8">The sequence shown here is derived from an EMBL/GenBank/DDBJ whole genome shotgun (WGS) entry which is preliminary data.</text>
</comment>
<dbReference type="GO" id="GO:0022857">
    <property type="term" value="F:transmembrane transporter activity"/>
    <property type="evidence" value="ECO:0007669"/>
    <property type="project" value="InterPro"/>
</dbReference>
<dbReference type="GO" id="GO:0005886">
    <property type="term" value="C:plasma membrane"/>
    <property type="evidence" value="ECO:0007669"/>
    <property type="project" value="UniProtKB-SubCell"/>
</dbReference>
<dbReference type="STRING" id="1076549.HA45_05280"/>
<feature type="transmembrane region" description="Helical" evidence="7">
    <location>
        <begin position="106"/>
        <end position="124"/>
    </location>
</feature>
<comment type="similarity">
    <text evidence="2">Belongs to the binding-protein-dependent transport system permease family. AraH/RbsC subfamily.</text>
</comment>
<dbReference type="Proteomes" id="UP000232062">
    <property type="component" value="Unassembled WGS sequence"/>
</dbReference>
<accession>A0A2M9W5X1</accession>
<evidence type="ECO:0000256" key="2">
    <source>
        <dbReference type="ARBA" id="ARBA00007942"/>
    </source>
</evidence>
<name>A0A2M9W5X1_9GAMM</name>
<dbReference type="RefSeq" id="WP_100703907.1">
    <property type="nucleotide sequence ID" value="NZ_MLFP01000003.1"/>
</dbReference>
<evidence type="ECO:0000256" key="4">
    <source>
        <dbReference type="ARBA" id="ARBA00022692"/>
    </source>
</evidence>
<evidence type="ECO:0000256" key="1">
    <source>
        <dbReference type="ARBA" id="ARBA00004429"/>
    </source>
</evidence>
<evidence type="ECO:0000256" key="5">
    <source>
        <dbReference type="ARBA" id="ARBA00022989"/>
    </source>
</evidence>
<dbReference type="InterPro" id="IPR001851">
    <property type="entry name" value="ABC_transp_permease"/>
</dbReference>
<dbReference type="AlphaFoldDB" id="A0A2M9W5X1"/>
<dbReference type="PANTHER" id="PTHR32196">
    <property type="entry name" value="ABC TRANSPORTER PERMEASE PROTEIN YPHD-RELATED-RELATED"/>
    <property type="match status" value="1"/>
</dbReference>
<feature type="transmembrane region" description="Helical" evidence="7">
    <location>
        <begin position="56"/>
        <end position="76"/>
    </location>
</feature>
<sequence>MSIDSLKPVETLPRWHIQQLLRREQRAIILPVAALFILVVWFGVNQPAFLSPLNLVVMGAQAGPLLLLSLGATFVVLMGGIDLSVGAVAGLSSALSAVLLQHFGLSFGLTFVAALATGIIAGLINASFSTLMRIPSFIATLASGSIFTGVMLHVLNGSALFVDNDDFSSLANGQLIPNVPNVLLLGLALWLVLSFSTSYTRFGRYIVAIGAGERIAQLSGIPVKRFKTYAFVLSGSLAAVGGFFLLSRLGSATPSIGEGYVLDSVAAIVVGGTALSGGVGGAARTFSGVAMITILSNGLNVSGVSPFTQEIVKGFIIVLAVLTTIDRQSLQNIIK</sequence>
<reference evidence="8 9" key="1">
    <citation type="submission" date="2017-11" db="EMBL/GenBank/DDBJ databases">
        <title>The genome sequence of Pantoea rodasii DSM 26611.</title>
        <authorList>
            <person name="Gao J."/>
            <person name="Mao X."/>
            <person name="Sun J."/>
        </authorList>
    </citation>
    <scope>NUCLEOTIDE SEQUENCE [LARGE SCALE GENOMIC DNA]</scope>
    <source>
        <strain evidence="8 9">DSM 26611</strain>
    </source>
</reference>
<gene>
    <name evidence="8" type="ORF">PRCB_22995</name>
</gene>
<dbReference type="CDD" id="cd06579">
    <property type="entry name" value="TM_PBP1_transp_AraH_like"/>
    <property type="match status" value="1"/>
</dbReference>
<feature type="transmembrane region" description="Helical" evidence="7">
    <location>
        <begin position="136"/>
        <end position="155"/>
    </location>
</feature>
<feature type="transmembrane region" description="Helical" evidence="7">
    <location>
        <begin position="83"/>
        <end position="100"/>
    </location>
</feature>
<proteinExistence type="inferred from homology"/>
<comment type="subcellular location">
    <subcellularLocation>
        <location evidence="1">Cell inner membrane</location>
        <topology evidence="1">Multi-pass membrane protein</topology>
    </subcellularLocation>
</comment>
<evidence type="ECO:0000313" key="9">
    <source>
        <dbReference type="Proteomes" id="UP000232062"/>
    </source>
</evidence>
<dbReference type="PANTHER" id="PTHR32196:SF72">
    <property type="entry name" value="RIBOSE IMPORT PERMEASE PROTEIN RBSC"/>
    <property type="match status" value="1"/>
</dbReference>
<feature type="transmembrane region" description="Helical" evidence="7">
    <location>
        <begin position="266"/>
        <end position="286"/>
    </location>
</feature>